<sequence length="184" mass="19934">MAIEEGVRPVGRAAVRPVREPARWAVWTARAAALTVVPSGVWRVVLGLGVPVGFSGSLERMFGRSMPGWGTVYVFCLSGLAELLGFLSLGLVRPWGQVLVRWLPWLGGRRVPPWVAVTVAGLGATAVTVVVWWASLGPWARNMSDPESPHGLAGFVMTACYAPLLGWGPLLAVVTVDYYRRSRR</sequence>
<dbReference type="EMBL" id="VIWT01000004">
    <property type="protein sequence ID" value="TWF83009.1"/>
    <property type="molecule type" value="Genomic_DNA"/>
</dbReference>
<reference evidence="2 3" key="1">
    <citation type="submission" date="2019-06" db="EMBL/GenBank/DDBJ databases">
        <title>Sequencing the genomes of 1000 actinobacteria strains.</title>
        <authorList>
            <person name="Klenk H.-P."/>
        </authorList>
    </citation>
    <scope>NUCLEOTIDE SEQUENCE [LARGE SCALE GENOMIC DNA]</scope>
    <source>
        <strain evidence="2 3">DSM 44826</strain>
    </source>
</reference>
<protein>
    <submittedName>
        <fullName evidence="2">Uncharacterized protein</fullName>
    </submittedName>
</protein>
<gene>
    <name evidence="2" type="ORF">FHX73_14492</name>
</gene>
<feature type="transmembrane region" description="Helical" evidence="1">
    <location>
        <begin position="72"/>
        <end position="92"/>
    </location>
</feature>
<accession>A0A561T7C6</accession>
<keyword evidence="1" id="KW-0472">Membrane</keyword>
<comment type="caution">
    <text evidence="2">The sequence shown here is derived from an EMBL/GenBank/DDBJ whole genome shotgun (WGS) entry which is preliminary data.</text>
</comment>
<evidence type="ECO:0000313" key="2">
    <source>
        <dbReference type="EMBL" id="TWF83009.1"/>
    </source>
</evidence>
<dbReference type="RefSeq" id="WP_211786443.1">
    <property type="nucleotide sequence ID" value="NZ_BAAAMZ010000009.1"/>
</dbReference>
<feature type="transmembrane region" description="Helical" evidence="1">
    <location>
        <begin position="113"/>
        <end position="135"/>
    </location>
</feature>
<feature type="transmembrane region" description="Helical" evidence="1">
    <location>
        <begin position="155"/>
        <end position="179"/>
    </location>
</feature>
<dbReference type="Proteomes" id="UP000317940">
    <property type="component" value="Unassembled WGS sequence"/>
</dbReference>
<evidence type="ECO:0000313" key="3">
    <source>
        <dbReference type="Proteomes" id="UP000317940"/>
    </source>
</evidence>
<name>A0A561T7C6_9ACTN</name>
<feature type="transmembrane region" description="Helical" evidence="1">
    <location>
        <begin position="31"/>
        <end position="52"/>
    </location>
</feature>
<keyword evidence="1" id="KW-1133">Transmembrane helix</keyword>
<evidence type="ECO:0000256" key="1">
    <source>
        <dbReference type="SAM" id="Phobius"/>
    </source>
</evidence>
<keyword evidence="1" id="KW-0812">Transmembrane</keyword>
<proteinExistence type="predicted"/>
<organism evidence="2 3">
    <name type="scientific">Kitasatospora viridis</name>
    <dbReference type="NCBI Taxonomy" id="281105"/>
    <lineage>
        <taxon>Bacteria</taxon>
        <taxon>Bacillati</taxon>
        <taxon>Actinomycetota</taxon>
        <taxon>Actinomycetes</taxon>
        <taxon>Kitasatosporales</taxon>
        <taxon>Streptomycetaceae</taxon>
        <taxon>Kitasatospora</taxon>
    </lineage>
</organism>
<dbReference type="AlphaFoldDB" id="A0A561T7C6"/>
<keyword evidence="3" id="KW-1185">Reference proteome</keyword>